<evidence type="ECO:0000313" key="3">
    <source>
        <dbReference type="Proteomes" id="UP000694523"/>
    </source>
</evidence>
<dbReference type="Pfam" id="PF13358">
    <property type="entry name" value="DDE_3"/>
    <property type="match status" value="1"/>
</dbReference>
<protein>
    <recommendedName>
        <fullName evidence="1">Tc1-like transposase DDE domain-containing protein</fullName>
    </recommendedName>
</protein>
<evidence type="ECO:0000259" key="1">
    <source>
        <dbReference type="Pfam" id="PF13358"/>
    </source>
</evidence>
<accession>A0A8C6UMI7</accession>
<dbReference type="AlphaFoldDB" id="A0A8C6UMI7"/>
<keyword evidence="3" id="KW-1185">Reference proteome</keyword>
<organism evidence="2 3">
    <name type="scientific">Neogobius melanostomus</name>
    <name type="common">round goby</name>
    <dbReference type="NCBI Taxonomy" id="47308"/>
    <lineage>
        <taxon>Eukaryota</taxon>
        <taxon>Metazoa</taxon>
        <taxon>Chordata</taxon>
        <taxon>Craniata</taxon>
        <taxon>Vertebrata</taxon>
        <taxon>Euteleostomi</taxon>
        <taxon>Actinopterygii</taxon>
        <taxon>Neopterygii</taxon>
        <taxon>Teleostei</taxon>
        <taxon>Neoteleostei</taxon>
        <taxon>Acanthomorphata</taxon>
        <taxon>Gobiaria</taxon>
        <taxon>Gobiiformes</taxon>
        <taxon>Gobioidei</taxon>
        <taxon>Gobiidae</taxon>
        <taxon>Benthophilinae</taxon>
        <taxon>Neogobiini</taxon>
        <taxon>Neogobius</taxon>
    </lineage>
</organism>
<dbReference type="Proteomes" id="UP000694523">
    <property type="component" value="Unplaced"/>
</dbReference>
<name>A0A8C6UMI7_9GOBI</name>
<dbReference type="InterPro" id="IPR038717">
    <property type="entry name" value="Tc1-like_DDE_dom"/>
</dbReference>
<evidence type="ECO:0000313" key="2">
    <source>
        <dbReference type="Ensembl" id="ENSNMLP00000037315.1"/>
    </source>
</evidence>
<reference evidence="2" key="1">
    <citation type="submission" date="2025-08" db="UniProtKB">
        <authorList>
            <consortium name="Ensembl"/>
        </authorList>
    </citation>
    <scope>IDENTIFICATION</scope>
</reference>
<proteinExistence type="predicted"/>
<feature type="domain" description="Tc1-like transposase DDE" evidence="1">
    <location>
        <begin position="19"/>
        <end position="58"/>
    </location>
</feature>
<reference evidence="2" key="2">
    <citation type="submission" date="2025-09" db="UniProtKB">
        <authorList>
            <consortium name="Ensembl"/>
        </authorList>
    </citation>
    <scope>IDENTIFICATION</scope>
</reference>
<dbReference type="Ensembl" id="ENSNMLT00000041552.1">
    <property type="protein sequence ID" value="ENSNMLP00000037315.1"/>
    <property type="gene ID" value="ENSNMLG00000023095.1"/>
</dbReference>
<dbReference type="GO" id="GO:0003676">
    <property type="term" value="F:nucleic acid binding"/>
    <property type="evidence" value="ECO:0007669"/>
    <property type="project" value="InterPro"/>
</dbReference>
<dbReference type="Gene3D" id="3.30.420.10">
    <property type="entry name" value="Ribonuclease H-like superfamily/Ribonuclease H"/>
    <property type="match status" value="1"/>
</dbReference>
<dbReference type="InterPro" id="IPR036397">
    <property type="entry name" value="RNaseH_sf"/>
</dbReference>
<sequence>KYSGESIMLWSCFSSFKNKHINVLEWPSQSADLNPIENLWKDLKTAVHKRSPSNLTELELFGKEEWAKMSVSRCANLVVIPQKTCCGYCSKKGVPQSFKSCCMNTYARLNFYFSIF</sequence>